<proteinExistence type="predicted"/>
<keyword evidence="1" id="KW-0472">Membrane</keyword>
<dbReference type="AlphaFoldDB" id="A0A2U8J9H6"/>
<evidence type="ECO:0000256" key="1">
    <source>
        <dbReference type="SAM" id="Phobius"/>
    </source>
</evidence>
<reference evidence="2" key="1">
    <citation type="journal article" date="2018" name="Sci. Rep.">
        <title>Complete mitochondrial and rDNA complex sequences of important vector species of Biomphalaria, obligatory hosts of the human-infecting blood fluke, Schistosoma mansoni.</title>
        <authorList>
            <person name="Zhang S.-M."/>
            <person name="Bu L."/>
            <person name="Laidemitt M.R."/>
            <person name="Lu L."/>
            <person name="Mutuku M.W."/>
            <person name="Mkoji G.M."/>
            <person name="Loker E.S."/>
        </authorList>
    </citation>
    <scope>NUCLEOTIDE SEQUENCE</scope>
</reference>
<feature type="transmembrane region" description="Helical" evidence="1">
    <location>
        <begin position="16"/>
        <end position="36"/>
    </location>
</feature>
<dbReference type="EMBL" id="MG431963">
    <property type="protein sequence ID" value="AWK49475.1"/>
    <property type="molecule type" value="Genomic_DNA"/>
</dbReference>
<accession>A0A2U8J9H6</accession>
<gene>
    <name evidence="2" type="primary">ATP8</name>
</gene>
<organism evidence="2">
    <name type="scientific">Biomphalaria sudanica</name>
    <name type="common">Freshwater snail</name>
    <name type="synonym">Planorbis sudanica</name>
    <dbReference type="NCBI Taxonomy" id="112527"/>
    <lineage>
        <taxon>Eukaryota</taxon>
        <taxon>Metazoa</taxon>
        <taxon>Spiralia</taxon>
        <taxon>Lophotrochozoa</taxon>
        <taxon>Mollusca</taxon>
        <taxon>Gastropoda</taxon>
        <taxon>Heterobranchia</taxon>
        <taxon>Euthyneura</taxon>
        <taxon>Panpulmonata</taxon>
        <taxon>Hygrophila</taxon>
        <taxon>Lymnaeoidea</taxon>
        <taxon>Planorbidae</taxon>
        <taxon>Biomphalaria</taxon>
    </lineage>
</organism>
<geneLocation type="mitochondrion" evidence="2"/>
<name>A0A2U8J9H6_BIOSU</name>
<keyword evidence="2" id="KW-0496">Mitochondrion</keyword>
<keyword evidence="1" id="KW-0812">Transmembrane</keyword>
<keyword evidence="1" id="KW-1133">Transmembrane helix</keyword>
<protein>
    <submittedName>
        <fullName evidence="2">ATP synthase F0 subunit 8</fullName>
    </submittedName>
</protein>
<sequence>MNHLLVTFKIPQLSPTSGLMIFLMIVIVCCMMYIILSMEENKPLFFCGSYYMQSF</sequence>
<evidence type="ECO:0000313" key="2">
    <source>
        <dbReference type="EMBL" id="AWK49475.1"/>
    </source>
</evidence>